<keyword evidence="2" id="KW-0315">Glutamine amidotransferase</keyword>
<organism evidence="2 3">
    <name type="scientific">Kibdelosporangium aridum</name>
    <dbReference type="NCBI Taxonomy" id="2030"/>
    <lineage>
        <taxon>Bacteria</taxon>
        <taxon>Bacillati</taxon>
        <taxon>Actinomycetota</taxon>
        <taxon>Actinomycetes</taxon>
        <taxon>Pseudonocardiales</taxon>
        <taxon>Pseudonocardiaceae</taxon>
        <taxon>Kibdelosporangium</taxon>
    </lineage>
</organism>
<dbReference type="EMBL" id="QHKI01000068">
    <property type="protein sequence ID" value="RSM70047.1"/>
    <property type="molecule type" value="Genomic_DNA"/>
</dbReference>
<dbReference type="Gene3D" id="3.40.50.880">
    <property type="match status" value="1"/>
</dbReference>
<protein>
    <submittedName>
        <fullName evidence="2">Type 1 glutamine amidotransferase domain-containing protein</fullName>
    </submittedName>
</protein>
<dbReference type="Pfam" id="PF01965">
    <property type="entry name" value="DJ-1_PfpI"/>
    <property type="match status" value="1"/>
</dbReference>
<dbReference type="InterPro" id="IPR029062">
    <property type="entry name" value="Class_I_gatase-like"/>
</dbReference>
<dbReference type="CDD" id="cd03141">
    <property type="entry name" value="GATase1_Hsp31_like"/>
    <property type="match status" value="1"/>
</dbReference>
<comment type="caution">
    <text evidence="2">The sequence shown here is derived from an EMBL/GenBank/DDBJ whole genome shotgun (WGS) entry which is preliminary data.</text>
</comment>
<dbReference type="AlphaFoldDB" id="A0A428YNZ3"/>
<dbReference type="GO" id="GO:0019172">
    <property type="term" value="F:glyoxalase III activity"/>
    <property type="evidence" value="ECO:0007669"/>
    <property type="project" value="TreeGrafter"/>
</dbReference>
<dbReference type="Proteomes" id="UP000287547">
    <property type="component" value="Unassembled WGS sequence"/>
</dbReference>
<dbReference type="PANTHER" id="PTHR48094">
    <property type="entry name" value="PROTEIN/NUCLEIC ACID DEGLYCASE DJ-1-RELATED"/>
    <property type="match status" value="1"/>
</dbReference>
<dbReference type="GO" id="GO:0005737">
    <property type="term" value="C:cytoplasm"/>
    <property type="evidence" value="ECO:0007669"/>
    <property type="project" value="TreeGrafter"/>
</dbReference>
<evidence type="ECO:0000259" key="1">
    <source>
        <dbReference type="Pfam" id="PF01965"/>
    </source>
</evidence>
<keyword evidence="2" id="KW-0808">Transferase</keyword>
<sequence>MSVPQVLFLVSSARELTFVDGSTQATGYCVDEARTAFDRFTEAGVDILVATADGEPPFADPAGSARMPDLPGFHRPVNLAELTDARIAEFDAVLVPGGHGAMVDLADNPDAGRVLRILQEKNAPIVSLSHGAAFLLSAPANSEGQWLFDGYRLTSFTDDEESWTPQGKAGPQWWLETALKGAGAVFDKAPTAGATHVVVDRNLITAQNPASAGAAVEALLTALTDRRGQ</sequence>
<dbReference type="SUPFAM" id="SSF52317">
    <property type="entry name" value="Class I glutamine amidotransferase-like"/>
    <property type="match status" value="1"/>
</dbReference>
<proteinExistence type="predicted"/>
<dbReference type="InterPro" id="IPR050325">
    <property type="entry name" value="Prot/Nucl_acid_deglycase"/>
</dbReference>
<dbReference type="PANTHER" id="PTHR48094:SF22">
    <property type="entry name" value="DJ-1_PFPI DOMAIN-CONTAINING PROTEIN"/>
    <property type="match status" value="1"/>
</dbReference>
<reference evidence="2 3" key="1">
    <citation type="submission" date="2018-05" db="EMBL/GenBank/DDBJ databases">
        <title>Evolution of GPA BGCs.</title>
        <authorList>
            <person name="Waglechner N."/>
            <person name="Wright G.D."/>
        </authorList>
    </citation>
    <scope>NUCLEOTIDE SEQUENCE [LARGE SCALE GENOMIC DNA]</scope>
    <source>
        <strain evidence="2 3">A82846</strain>
    </source>
</reference>
<dbReference type="GO" id="GO:0019243">
    <property type="term" value="P:methylglyoxal catabolic process to D-lactate via S-lactoyl-glutathione"/>
    <property type="evidence" value="ECO:0007669"/>
    <property type="project" value="TreeGrafter"/>
</dbReference>
<feature type="domain" description="DJ-1/PfpI" evidence="1">
    <location>
        <begin position="32"/>
        <end position="218"/>
    </location>
</feature>
<evidence type="ECO:0000313" key="3">
    <source>
        <dbReference type="Proteomes" id="UP000287547"/>
    </source>
</evidence>
<dbReference type="GO" id="GO:0016740">
    <property type="term" value="F:transferase activity"/>
    <property type="evidence" value="ECO:0007669"/>
    <property type="project" value="UniProtKB-KW"/>
</dbReference>
<name>A0A428YNZ3_KIBAR</name>
<gene>
    <name evidence="2" type="ORF">DMH04_45385</name>
</gene>
<evidence type="ECO:0000313" key="2">
    <source>
        <dbReference type="EMBL" id="RSM70047.1"/>
    </source>
</evidence>
<dbReference type="InterPro" id="IPR002818">
    <property type="entry name" value="DJ-1/PfpI"/>
</dbReference>
<accession>A0A428YNZ3</accession>